<dbReference type="EMBL" id="CAJOBP010106255">
    <property type="protein sequence ID" value="CAF4990014.1"/>
    <property type="molecule type" value="Genomic_DNA"/>
</dbReference>
<accession>A0A821ZSU0</accession>
<feature type="non-terminal residue" evidence="1">
    <location>
        <position position="1"/>
    </location>
</feature>
<keyword evidence="2" id="KW-1185">Reference proteome</keyword>
<reference evidence="1" key="1">
    <citation type="submission" date="2021-02" db="EMBL/GenBank/DDBJ databases">
        <authorList>
            <person name="Nowell W R."/>
        </authorList>
    </citation>
    <scope>NUCLEOTIDE SEQUENCE</scope>
</reference>
<evidence type="ECO:0000313" key="2">
    <source>
        <dbReference type="Proteomes" id="UP000663873"/>
    </source>
</evidence>
<dbReference type="Proteomes" id="UP000663873">
    <property type="component" value="Unassembled WGS sequence"/>
</dbReference>
<sequence>EYWAPGVVAVLPSPTAQPPPLYMVQVYAPSLSAVHVHRRDILKISLGLYQRTVSYLQSIQ</sequence>
<comment type="caution">
    <text evidence="1">The sequence shown here is derived from an EMBL/GenBank/DDBJ whole genome shotgun (WGS) entry which is preliminary data.</text>
</comment>
<protein>
    <submittedName>
        <fullName evidence="1">Uncharacterized protein</fullName>
    </submittedName>
</protein>
<organism evidence="1 2">
    <name type="scientific">Rotaria socialis</name>
    <dbReference type="NCBI Taxonomy" id="392032"/>
    <lineage>
        <taxon>Eukaryota</taxon>
        <taxon>Metazoa</taxon>
        <taxon>Spiralia</taxon>
        <taxon>Gnathifera</taxon>
        <taxon>Rotifera</taxon>
        <taxon>Eurotatoria</taxon>
        <taxon>Bdelloidea</taxon>
        <taxon>Philodinida</taxon>
        <taxon>Philodinidae</taxon>
        <taxon>Rotaria</taxon>
    </lineage>
</organism>
<proteinExistence type="predicted"/>
<dbReference type="AlphaFoldDB" id="A0A821ZSU0"/>
<name>A0A821ZSU0_9BILA</name>
<evidence type="ECO:0000313" key="1">
    <source>
        <dbReference type="EMBL" id="CAF4990014.1"/>
    </source>
</evidence>
<gene>
    <name evidence="1" type="ORF">UJA718_LOCUS49769</name>
</gene>